<organism evidence="1 2">
    <name type="scientific">Zophobas morio</name>
    <dbReference type="NCBI Taxonomy" id="2755281"/>
    <lineage>
        <taxon>Eukaryota</taxon>
        <taxon>Metazoa</taxon>
        <taxon>Ecdysozoa</taxon>
        <taxon>Arthropoda</taxon>
        <taxon>Hexapoda</taxon>
        <taxon>Insecta</taxon>
        <taxon>Pterygota</taxon>
        <taxon>Neoptera</taxon>
        <taxon>Endopterygota</taxon>
        <taxon>Coleoptera</taxon>
        <taxon>Polyphaga</taxon>
        <taxon>Cucujiformia</taxon>
        <taxon>Tenebrionidae</taxon>
        <taxon>Zophobas</taxon>
    </lineage>
</organism>
<sequence>MILRLSNITAQFKRVLRKKWGPSITTVRSWWNGILSALALHCAAVWTGELRKSTIRDAIDKCEGVALYACLPICRTVSTAVIQTILGELA</sequence>
<protein>
    <submittedName>
        <fullName evidence="1">Uncharacterized protein</fullName>
    </submittedName>
</protein>
<reference evidence="1" key="1">
    <citation type="journal article" date="2023" name="G3 (Bethesda)">
        <title>Whole genome assemblies of Zophobas morio and Tenebrio molitor.</title>
        <authorList>
            <person name="Kaur S."/>
            <person name="Stinson S.A."/>
            <person name="diCenzo G.C."/>
        </authorList>
    </citation>
    <scope>NUCLEOTIDE SEQUENCE</scope>
    <source>
        <strain evidence="1">QUZm001</strain>
    </source>
</reference>
<comment type="caution">
    <text evidence="1">The sequence shown here is derived from an EMBL/GenBank/DDBJ whole genome shotgun (WGS) entry which is preliminary data.</text>
</comment>
<dbReference type="Proteomes" id="UP001168821">
    <property type="component" value="Unassembled WGS sequence"/>
</dbReference>
<evidence type="ECO:0000313" key="1">
    <source>
        <dbReference type="EMBL" id="KAJ3639193.1"/>
    </source>
</evidence>
<accession>A0AA38HKH6</accession>
<evidence type="ECO:0000313" key="2">
    <source>
        <dbReference type="Proteomes" id="UP001168821"/>
    </source>
</evidence>
<name>A0AA38HKH6_9CUCU</name>
<proteinExistence type="predicted"/>
<gene>
    <name evidence="1" type="ORF">Zmor_004063</name>
</gene>
<keyword evidence="2" id="KW-1185">Reference proteome</keyword>
<dbReference type="EMBL" id="JALNTZ010000012">
    <property type="protein sequence ID" value="KAJ3639193.1"/>
    <property type="molecule type" value="Genomic_DNA"/>
</dbReference>
<dbReference type="AlphaFoldDB" id="A0AA38HKH6"/>